<dbReference type="Proteomes" id="UP000815677">
    <property type="component" value="Unassembled WGS sequence"/>
</dbReference>
<dbReference type="EMBL" id="DF839955">
    <property type="protein sequence ID" value="GAT44655.1"/>
    <property type="molecule type" value="Genomic_DNA"/>
</dbReference>
<proteinExistence type="predicted"/>
<evidence type="ECO:0000313" key="2">
    <source>
        <dbReference type="Proteomes" id="UP000815677"/>
    </source>
</evidence>
<sequence>MLSDPDVVRMCNEACDKAWDAVQSAMATDPPGRMSPEEVNNVFEAEFLRTFEGPVPEQLFINREGRMRLAFEILLDFFNPHGMRKRGNHDSVGILALVNLNLPEDIRYKPEFMWLSILLGPHEPDHDQIGGYLRPVIDKFVEGWKRGIRLSRIGGNDAGCIGSPVFAPTTFALFATAKRDVGELRRWAEAWRDAKSQAERDTIFAAHGVRWSEFWRLPYWDPTRMGVIDSMHCILEGLVHYFCRYVLRIDAEVARKREGANLAFDHDWVEYDPDDCPADYLLEKQEKESAQIHRIHNKLMLSLDPLPVSDAASNVGADDVSMPDAPRGNIAPTISEEKLWDALHGYNRPALRFVAFSLNLDVNPDESKAQYCDKLVAWRRTKPRSGAAAFVPKSINLAQIKFIQRVIEQTATPSWVNSVPHNYGESNAGSIKADEWRTLATLYLPIALVLLWGDQSMDAQSARLFGVLDHAMCLFNAVDLVCRYTMTAERALKYREFLKIWVDGLTVHHPHTHAHAKRPNIHVAFHIYDFLLLFGPVISWWCFPFERMIGYLQQIHTTNRIGGELEGILTTSYFRGAALRRWLRRPDCPEIVQQFKALFDRAFTPRSQVIGTSPPLVQDGDRAHFTYRGVNFSRASAHLGNSLVLYSPAADAATPIAGSIVRIVSQGAATTFSIRRQALLPAGSLDPFARYHPYFPAVTYSSEMQDTYDDVDPSQVLAHCARFEFSEGRAVVVNLSRS</sequence>
<dbReference type="PANTHER" id="PTHR46579">
    <property type="entry name" value="F5/8 TYPE C DOMAIN-CONTAINING PROTEIN-RELATED"/>
    <property type="match status" value="1"/>
</dbReference>
<dbReference type="PANTHER" id="PTHR46579:SF1">
    <property type="entry name" value="F5_8 TYPE C DOMAIN-CONTAINING PROTEIN"/>
    <property type="match status" value="1"/>
</dbReference>
<accession>A0ABQ0L197</accession>
<protein>
    <submittedName>
        <fullName evidence="1">Uncharacterized protein</fullName>
    </submittedName>
</protein>
<keyword evidence="2" id="KW-1185">Reference proteome</keyword>
<name>A0ABQ0L197_MYCCL</name>
<organism evidence="1 2">
    <name type="scientific">Mycena chlorophos</name>
    <name type="common">Agaric fungus</name>
    <name type="synonym">Agaricus chlorophos</name>
    <dbReference type="NCBI Taxonomy" id="658473"/>
    <lineage>
        <taxon>Eukaryota</taxon>
        <taxon>Fungi</taxon>
        <taxon>Dikarya</taxon>
        <taxon>Basidiomycota</taxon>
        <taxon>Agaricomycotina</taxon>
        <taxon>Agaricomycetes</taxon>
        <taxon>Agaricomycetidae</taxon>
        <taxon>Agaricales</taxon>
        <taxon>Marasmiineae</taxon>
        <taxon>Mycenaceae</taxon>
        <taxon>Mycena</taxon>
    </lineage>
</organism>
<evidence type="ECO:0000313" key="1">
    <source>
        <dbReference type="EMBL" id="GAT44655.1"/>
    </source>
</evidence>
<reference evidence="1" key="1">
    <citation type="submission" date="2014-09" db="EMBL/GenBank/DDBJ databases">
        <title>Genome sequence of the luminous mushroom Mycena chlorophos for searching fungal bioluminescence genes.</title>
        <authorList>
            <person name="Tanaka Y."/>
            <person name="Kasuga D."/>
            <person name="Oba Y."/>
            <person name="Hase S."/>
            <person name="Sato K."/>
            <person name="Oba Y."/>
            <person name="Sakakibara Y."/>
        </authorList>
    </citation>
    <scope>NUCLEOTIDE SEQUENCE</scope>
</reference>
<gene>
    <name evidence="1" type="ORF">MCHLO_02270</name>
</gene>